<dbReference type="InterPro" id="IPR003591">
    <property type="entry name" value="Leu-rich_rpt_typical-subtyp"/>
</dbReference>
<evidence type="ECO:0000256" key="2">
    <source>
        <dbReference type="ARBA" id="ARBA00022737"/>
    </source>
</evidence>
<evidence type="ECO:0000256" key="3">
    <source>
        <dbReference type="SAM" id="MobiDB-lite"/>
    </source>
</evidence>
<keyword evidence="4" id="KW-1133">Transmembrane helix</keyword>
<dbReference type="Pfam" id="PF00560">
    <property type="entry name" value="LRR_1"/>
    <property type="match status" value="1"/>
</dbReference>
<comment type="caution">
    <text evidence="7">The sequence shown here is derived from an EMBL/GenBank/DDBJ whole genome shotgun (WGS) entry which is preliminary data.</text>
</comment>
<dbReference type="PROSITE" id="PS50011">
    <property type="entry name" value="PROTEIN_KINASE_DOM"/>
    <property type="match status" value="1"/>
</dbReference>
<evidence type="ECO:0000313" key="7">
    <source>
        <dbReference type="EMBL" id="KAJ0394385.1"/>
    </source>
</evidence>
<proteinExistence type="predicted"/>
<dbReference type="InterPro" id="IPR020635">
    <property type="entry name" value="Tyr_kinase_cat_dom"/>
</dbReference>
<evidence type="ECO:0000313" key="8">
    <source>
        <dbReference type="Proteomes" id="UP001209570"/>
    </source>
</evidence>
<dbReference type="GO" id="GO:0004674">
    <property type="term" value="F:protein serine/threonine kinase activity"/>
    <property type="evidence" value="ECO:0007669"/>
    <property type="project" value="TreeGrafter"/>
</dbReference>
<evidence type="ECO:0000256" key="4">
    <source>
        <dbReference type="SAM" id="Phobius"/>
    </source>
</evidence>
<evidence type="ECO:0000259" key="6">
    <source>
        <dbReference type="PROSITE" id="PS50011"/>
    </source>
</evidence>
<dbReference type="SMART" id="SM00364">
    <property type="entry name" value="LRR_BAC"/>
    <property type="match status" value="4"/>
</dbReference>
<dbReference type="InterPro" id="IPR032675">
    <property type="entry name" value="LRR_dom_sf"/>
</dbReference>
<dbReference type="Proteomes" id="UP001209570">
    <property type="component" value="Unassembled WGS sequence"/>
</dbReference>
<feature type="compositionally biased region" description="Low complexity" evidence="3">
    <location>
        <begin position="875"/>
        <end position="884"/>
    </location>
</feature>
<feature type="transmembrane region" description="Helical" evidence="4">
    <location>
        <begin position="632"/>
        <end position="653"/>
    </location>
</feature>
<dbReference type="Gene3D" id="1.10.510.10">
    <property type="entry name" value="Transferase(Phosphotransferase) domain 1"/>
    <property type="match status" value="1"/>
</dbReference>
<feature type="signal peptide" evidence="5">
    <location>
        <begin position="1"/>
        <end position="45"/>
    </location>
</feature>
<feature type="domain" description="Protein kinase" evidence="6">
    <location>
        <begin position="459"/>
        <end position="833"/>
    </location>
</feature>
<feature type="chain" id="PRO_5042274130" description="Protein kinase domain-containing protein" evidence="5">
    <location>
        <begin position="46"/>
        <end position="900"/>
    </location>
</feature>
<keyword evidence="8" id="KW-1185">Reference proteome</keyword>
<dbReference type="InterPro" id="IPR051681">
    <property type="entry name" value="Ser/Thr_Kinases-Pseudokinases"/>
</dbReference>
<protein>
    <recommendedName>
        <fullName evidence="6">Protein kinase domain-containing protein</fullName>
    </recommendedName>
</protein>
<dbReference type="SUPFAM" id="SSF56112">
    <property type="entry name" value="Protein kinase-like (PK-like)"/>
    <property type="match status" value="1"/>
</dbReference>
<dbReference type="PANTHER" id="PTHR44329">
    <property type="entry name" value="SERINE/THREONINE-PROTEIN KINASE TNNI3K-RELATED"/>
    <property type="match status" value="1"/>
</dbReference>
<feature type="compositionally biased region" description="Polar residues" evidence="3">
    <location>
        <begin position="886"/>
        <end position="900"/>
    </location>
</feature>
<name>A0AAD5LV27_PYTIN</name>
<organism evidence="7 8">
    <name type="scientific">Pythium insidiosum</name>
    <name type="common">Pythiosis disease agent</name>
    <dbReference type="NCBI Taxonomy" id="114742"/>
    <lineage>
        <taxon>Eukaryota</taxon>
        <taxon>Sar</taxon>
        <taxon>Stramenopiles</taxon>
        <taxon>Oomycota</taxon>
        <taxon>Peronosporomycetes</taxon>
        <taxon>Pythiales</taxon>
        <taxon>Pythiaceae</taxon>
        <taxon>Pythium</taxon>
    </lineage>
</organism>
<dbReference type="InterPro" id="IPR001245">
    <property type="entry name" value="Ser-Thr/Tyr_kinase_cat_dom"/>
</dbReference>
<dbReference type="InterPro" id="IPR001611">
    <property type="entry name" value="Leu-rich_rpt"/>
</dbReference>
<dbReference type="Gene3D" id="3.80.10.10">
    <property type="entry name" value="Ribonuclease Inhibitor"/>
    <property type="match status" value="1"/>
</dbReference>
<reference evidence="7" key="1">
    <citation type="submission" date="2021-12" db="EMBL/GenBank/DDBJ databases">
        <title>Prjna785345.</title>
        <authorList>
            <person name="Rujirawat T."/>
            <person name="Krajaejun T."/>
        </authorList>
    </citation>
    <scope>NUCLEOTIDE SEQUENCE</scope>
    <source>
        <strain evidence="7">Pi057C3</strain>
    </source>
</reference>
<evidence type="ECO:0000256" key="1">
    <source>
        <dbReference type="ARBA" id="ARBA00022614"/>
    </source>
</evidence>
<dbReference type="GO" id="GO:0005524">
    <property type="term" value="F:ATP binding"/>
    <property type="evidence" value="ECO:0007669"/>
    <property type="project" value="InterPro"/>
</dbReference>
<evidence type="ECO:0000256" key="5">
    <source>
        <dbReference type="SAM" id="SignalP"/>
    </source>
</evidence>
<dbReference type="SMART" id="SM00219">
    <property type="entry name" value="TyrKc"/>
    <property type="match status" value="1"/>
</dbReference>
<keyword evidence="5" id="KW-0732">Signal</keyword>
<dbReference type="Gene3D" id="3.30.200.20">
    <property type="entry name" value="Phosphorylase Kinase, domain 1"/>
    <property type="match status" value="1"/>
</dbReference>
<dbReference type="AlphaFoldDB" id="A0AAD5LV27"/>
<keyword evidence="2" id="KW-0677">Repeat</keyword>
<keyword evidence="4" id="KW-0812">Transmembrane</keyword>
<dbReference type="PROSITE" id="PS51450">
    <property type="entry name" value="LRR"/>
    <property type="match status" value="3"/>
</dbReference>
<keyword evidence="4" id="KW-0472">Membrane</keyword>
<dbReference type="Pfam" id="PF07714">
    <property type="entry name" value="PK_Tyr_Ser-Thr"/>
    <property type="match status" value="2"/>
</dbReference>
<feature type="transmembrane region" description="Helical" evidence="4">
    <location>
        <begin position="372"/>
        <end position="393"/>
    </location>
</feature>
<gene>
    <name evidence="7" type="ORF">P43SY_007046</name>
</gene>
<dbReference type="GO" id="GO:0004713">
    <property type="term" value="F:protein tyrosine kinase activity"/>
    <property type="evidence" value="ECO:0007669"/>
    <property type="project" value="InterPro"/>
</dbReference>
<dbReference type="Pfam" id="PF13855">
    <property type="entry name" value="LRR_8"/>
    <property type="match status" value="1"/>
</dbReference>
<dbReference type="SMART" id="SM00369">
    <property type="entry name" value="LRR_TYP"/>
    <property type="match status" value="4"/>
</dbReference>
<dbReference type="PANTHER" id="PTHR44329:SF214">
    <property type="entry name" value="PROTEIN KINASE DOMAIN-CONTAINING PROTEIN"/>
    <property type="match status" value="1"/>
</dbReference>
<dbReference type="InterPro" id="IPR000719">
    <property type="entry name" value="Prot_kinase_dom"/>
</dbReference>
<dbReference type="InterPro" id="IPR011009">
    <property type="entry name" value="Kinase-like_dom_sf"/>
</dbReference>
<keyword evidence="1" id="KW-0433">Leucine-rich repeat</keyword>
<accession>A0AAD5LV27</accession>
<dbReference type="SUPFAM" id="SSF52058">
    <property type="entry name" value="L domain-like"/>
    <property type="match status" value="1"/>
</dbReference>
<sequence>MMTRSLRRGGQVHRAPRSALAATAARPFLCLVLALLLVVVPSVRASCPDANTLVVGATNEDAIAFDARCAVRRFRVRRESALDLTLNASNLDLTAVRSYPRVYKLLLAGNRLDTFKTQAMDNDMEELNLRANYIRDLGSLELPRRLTTLDLSRNRMASIPDDPPWPGAYQLKSLYLDENVLSSLPPTAFEKISALQTLSLTGMQIGDISNITFPSSLTTLDLSENSLTTFPTDLAMLEFLAELNVTSNKITELKGARLPPRLQRLNMLGNPIEQFEIARSDVAVFSRLQLVVSVESIRQNCTNPLALREVIQDIPVCVLSDNDFSSSASRSNPKASTTPTTEPTPSASSSPEKAHVVNSDAETGRPLLSGKAVVLIGISCFGMGLLLAAIVFVTRRDKSNNRSTAQQASRVLESGNGGDDEEFAGSWVFDSPLKHNIVAILEEDGDRHRRGRSKIDDLLVYEIPLDEIQVGDVLPSKLNHNEMMYLAEYQGFQVVVHVLLRNKLQRRRVEREYIEQVRLASALEHVCIVQFIGITFETRNQSQKNVHKWKMGAVFEYMHNGSLASMLLDERTRREGQRYCRSISGPPTRLPSTQPSVQKQVVLHDMFEWYPRPASRHGGSSSSGQWRCKLTLALDVAMALTYLHSLGIVHGYLSARKVFVNDQGEAKLSGMDLDLAMNVSAVNPARQDVRASMIKARVKMMHIFSNSSITQSPAFDSSLMRSAGGAAQLQGVSQSASAHNLGPFVTSERLQGMKGDIYAFGLLLWELDTLVLVDSMKQITARTTTERGEEHLLLKFSADCPVEIQSLARRCWQPDLSRRPTALELQEELVRLLEGHNATPQTRSRTWSRRTSSSVASSVASSLGGSTHSFTELSSLSRSGVLSRKPSGSMTSAWNEDTMV</sequence>
<feature type="region of interest" description="Disordered" evidence="3">
    <location>
        <begin position="325"/>
        <end position="361"/>
    </location>
</feature>
<feature type="region of interest" description="Disordered" evidence="3">
    <location>
        <begin position="875"/>
        <end position="900"/>
    </location>
</feature>
<dbReference type="EMBL" id="JAKCXM010000414">
    <property type="protein sequence ID" value="KAJ0394385.1"/>
    <property type="molecule type" value="Genomic_DNA"/>
</dbReference>
<feature type="compositionally biased region" description="Low complexity" evidence="3">
    <location>
        <begin position="325"/>
        <end position="351"/>
    </location>
</feature>